<gene>
    <name evidence="2" type="ORF">MSZNOR_0799</name>
</gene>
<sequence length="57" mass="6484">MVPRTVKKAEPNNGITDRSRRPYHSIKMAIEICAGGGITLRQVYDRPFDKLRANGQR</sequence>
<evidence type="ECO:0000313" key="3">
    <source>
        <dbReference type="Proteomes" id="UP001162030"/>
    </source>
</evidence>
<name>A0ABM9HXV2_9GAMM</name>
<dbReference type="EMBL" id="OX458333">
    <property type="protein sequence ID" value="CAI8758716.1"/>
    <property type="molecule type" value="Genomic_DNA"/>
</dbReference>
<evidence type="ECO:0000313" key="2">
    <source>
        <dbReference type="EMBL" id="CAI8758716.1"/>
    </source>
</evidence>
<proteinExistence type="predicted"/>
<protein>
    <recommendedName>
        <fullName evidence="4">Transposase</fullName>
    </recommendedName>
</protein>
<accession>A0ABM9HXV2</accession>
<keyword evidence="3" id="KW-1185">Reference proteome</keyword>
<evidence type="ECO:0000256" key="1">
    <source>
        <dbReference type="SAM" id="MobiDB-lite"/>
    </source>
</evidence>
<dbReference type="Proteomes" id="UP001162030">
    <property type="component" value="Chromosome"/>
</dbReference>
<organism evidence="2 3">
    <name type="scientific">Methylocaldum szegediense</name>
    <dbReference type="NCBI Taxonomy" id="73780"/>
    <lineage>
        <taxon>Bacteria</taxon>
        <taxon>Pseudomonadati</taxon>
        <taxon>Pseudomonadota</taxon>
        <taxon>Gammaproteobacteria</taxon>
        <taxon>Methylococcales</taxon>
        <taxon>Methylococcaceae</taxon>
        <taxon>Methylocaldum</taxon>
    </lineage>
</organism>
<feature type="region of interest" description="Disordered" evidence="1">
    <location>
        <begin position="1"/>
        <end position="21"/>
    </location>
</feature>
<reference evidence="2 3" key="1">
    <citation type="submission" date="2023-03" db="EMBL/GenBank/DDBJ databases">
        <authorList>
            <person name="Pearce D."/>
        </authorList>
    </citation>
    <scope>NUCLEOTIDE SEQUENCE [LARGE SCALE GENOMIC DNA]</scope>
    <source>
        <strain evidence="2">Msz</strain>
    </source>
</reference>
<evidence type="ECO:0008006" key="4">
    <source>
        <dbReference type="Google" id="ProtNLM"/>
    </source>
</evidence>